<dbReference type="EMBL" id="CP041240">
    <property type="protein sequence ID" value="QLL64483.1"/>
    <property type="molecule type" value="Genomic_DNA"/>
</dbReference>
<sequence>MTSDFSAHPVLSRAMQGGEMLQADEVVGEDRPRPAATGRPRRLSNAKQSAIDERNRPNIVIALAGFTR</sequence>
<feature type="region of interest" description="Disordered" evidence="1">
    <location>
        <begin position="1"/>
        <end position="54"/>
    </location>
</feature>
<dbReference type="KEGG" id="emx:FKV68_24030"/>
<organism evidence="2 3">
    <name type="scientific">Sinorhizobium mexicanum</name>
    <dbReference type="NCBI Taxonomy" id="375549"/>
    <lineage>
        <taxon>Bacteria</taxon>
        <taxon>Pseudomonadati</taxon>
        <taxon>Pseudomonadota</taxon>
        <taxon>Alphaproteobacteria</taxon>
        <taxon>Hyphomicrobiales</taxon>
        <taxon>Rhizobiaceae</taxon>
        <taxon>Sinorhizobium/Ensifer group</taxon>
        <taxon>Sinorhizobium</taxon>
    </lineage>
</organism>
<keyword evidence="3" id="KW-1185">Reference proteome</keyword>
<reference evidence="2 3" key="1">
    <citation type="submission" date="2019-06" db="EMBL/GenBank/DDBJ databases">
        <title>Complete genome sequence of Ensifer mexicanus ITTG R7 isolated from nodules of Acacia angustissima (Mill.) Kuntze.</title>
        <authorList>
            <person name="Rincon-Rosales R."/>
            <person name="Rogel M.A."/>
            <person name="Guerrero G."/>
            <person name="Rincon-Molina C.I."/>
            <person name="Lopez-Lopez A."/>
            <person name="Martinez-Romero E."/>
        </authorList>
    </citation>
    <scope>NUCLEOTIDE SEQUENCE [LARGE SCALE GENOMIC DNA]</scope>
    <source>
        <strain evidence="2 3">ITTG R7</strain>
        <plasmid evidence="3">pemeittgr7b</plasmid>
    </source>
</reference>
<evidence type="ECO:0000313" key="3">
    <source>
        <dbReference type="Proteomes" id="UP000510721"/>
    </source>
</evidence>
<dbReference type="Proteomes" id="UP000510721">
    <property type="component" value="Plasmid pEmeITTGR7b"/>
</dbReference>
<accession>A0A859QEQ4</accession>
<geneLocation type="plasmid" evidence="3">
    <name>pemeittgr7b</name>
</geneLocation>
<evidence type="ECO:0000256" key="1">
    <source>
        <dbReference type="SAM" id="MobiDB-lite"/>
    </source>
</evidence>
<name>A0A859QEQ4_9HYPH</name>
<proteinExistence type="predicted"/>
<gene>
    <name evidence="2" type="ORF">FKV68_24030</name>
</gene>
<dbReference type="AlphaFoldDB" id="A0A859QEQ4"/>
<keyword evidence="2" id="KW-0614">Plasmid</keyword>
<evidence type="ECO:0000313" key="2">
    <source>
        <dbReference type="EMBL" id="QLL64483.1"/>
    </source>
</evidence>
<protein>
    <submittedName>
        <fullName evidence="2">Uncharacterized protein</fullName>
    </submittedName>
</protein>